<dbReference type="Pfam" id="PF13499">
    <property type="entry name" value="EF-hand_7"/>
    <property type="match status" value="1"/>
</dbReference>
<sequence length="59" mass="6612">GNGSIESEELRALMTLLTNGNDEMKLTKEEADAMIAEIDVDKDKRIGFDEFLTMFEGQT</sequence>
<comment type="caution">
    <text evidence="3">The sequence shown here is derived from an EMBL/GenBank/DDBJ whole genome shotgun (WGS) entry which is preliminary data.</text>
</comment>
<accession>A0A815NUZ1</accession>
<feature type="domain" description="EF-hand" evidence="2">
    <location>
        <begin position="26"/>
        <end position="59"/>
    </location>
</feature>
<evidence type="ECO:0000313" key="4">
    <source>
        <dbReference type="Proteomes" id="UP000663828"/>
    </source>
</evidence>
<evidence type="ECO:0000313" key="3">
    <source>
        <dbReference type="EMBL" id="CAF1441935.1"/>
    </source>
</evidence>
<keyword evidence="4" id="KW-1185">Reference proteome</keyword>
<keyword evidence="1" id="KW-0106">Calcium</keyword>
<protein>
    <recommendedName>
        <fullName evidence="2">EF-hand domain-containing protein</fullName>
    </recommendedName>
</protein>
<dbReference type="Gene3D" id="1.10.238.10">
    <property type="entry name" value="EF-hand"/>
    <property type="match status" value="1"/>
</dbReference>
<dbReference type="PROSITE" id="PS00018">
    <property type="entry name" value="EF_HAND_1"/>
    <property type="match status" value="1"/>
</dbReference>
<dbReference type="CDD" id="cd00051">
    <property type="entry name" value="EFh"/>
    <property type="match status" value="1"/>
</dbReference>
<organism evidence="3 4">
    <name type="scientific">Adineta ricciae</name>
    <name type="common">Rotifer</name>
    <dbReference type="NCBI Taxonomy" id="249248"/>
    <lineage>
        <taxon>Eukaryota</taxon>
        <taxon>Metazoa</taxon>
        <taxon>Spiralia</taxon>
        <taxon>Gnathifera</taxon>
        <taxon>Rotifera</taxon>
        <taxon>Eurotatoria</taxon>
        <taxon>Bdelloidea</taxon>
        <taxon>Adinetida</taxon>
        <taxon>Adinetidae</taxon>
        <taxon>Adineta</taxon>
    </lineage>
</organism>
<dbReference type="SMART" id="SM00054">
    <property type="entry name" value="EFh"/>
    <property type="match status" value="1"/>
</dbReference>
<dbReference type="InterPro" id="IPR011992">
    <property type="entry name" value="EF-hand-dom_pair"/>
</dbReference>
<feature type="domain" description="EF-hand" evidence="2">
    <location>
        <begin position="1"/>
        <end position="20"/>
    </location>
</feature>
<dbReference type="GO" id="GO:0005509">
    <property type="term" value="F:calcium ion binding"/>
    <property type="evidence" value="ECO:0007669"/>
    <property type="project" value="InterPro"/>
</dbReference>
<evidence type="ECO:0000259" key="2">
    <source>
        <dbReference type="PROSITE" id="PS50222"/>
    </source>
</evidence>
<dbReference type="Proteomes" id="UP000663828">
    <property type="component" value="Unassembled WGS sequence"/>
</dbReference>
<dbReference type="InterPro" id="IPR002048">
    <property type="entry name" value="EF_hand_dom"/>
</dbReference>
<evidence type="ECO:0000256" key="1">
    <source>
        <dbReference type="ARBA" id="ARBA00022837"/>
    </source>
</evidence>
<gene>
    <name evidence="3" type="ORF">XAT740_LOCUS36373</name>
</gene>
<dbReference type="EMBL" id="CAJNOR010003726">
    <property type="protein sequence ID" value="CAF1441935.1"/>
    <property type="molecule type" value="Genomic_DNA"/>
</dbReference>
<dbReference type="InterPro" id="IPR018247">
    <property type="entry name" value="EF_Hand_1_Ca_BS"/>
</dbReference>
<feature type="non-terminal residue" evidence="3">
    <location>
        <position position="1"/>
    </location>
</feature>
<dbReference type="PROSITE" id="PS50222">
    <property type="entry name" value="EF_HAND_2"/>
    <property type="match status" value="2"/>
</dbReference>
<proteinExistence type="predicted"/>
<name>A0A815NUZ1_ADIRI</name>
<dbReference type="SUPFAM" id="SSF47473">
    <property type="entry name" value="EF-hand"/>
    <property type="match status" value="1"/>
</dbReference>
<reference evidence="3" key="1">
    <citation type="submission" date="2021-02" db="EMBL/GenBank/DDBJ databases">
        <authorList>
            <person name="Nowell W R."/>
        </authorList>
    </citation>
    <scope>NUCLEOTIDE SEQUENCE</scope>
</reference>
<dbReference type="AlphaFoldDB" id="A0A815NUZ1"/>